<accession>A0A2D6M0W1</accession>
<sequence length="505" mass="55670">MEFKLSEGPWKEMFKGTFESYDVEIYTNPESLILVSILEKEAGEIKGAVVELYKVFHATGELHGFIETLPRKIIAITSHTKTKTTQFFILGSKPEYTIYKQDEFSDEVDSIIKKVKASTKMLLDVSKAYDIELKPLHDSPEAIKQEFFSQPLIVPLLSTSPGPSTGTAPVSTTGKAISFGELVLGITKDGRGVKEPLSLFDSTIISGGSEKERAHALHVLAEGALLSNIPVVVLDWNKKFQGLSNRTSEGAGLAKYKVKIDPIGFPIKDFAVPEQMKVDLDFINKKGLMQIVGMGESIAGKEIEKTMNETEAKGMLDMIKAVKGKETAGEFNEFQRNRAVRILKLLDLRYPELFNGPNDIKEVSKGWAKGIGRAGLIHLEEQDERVSLMIVQCVIKGLLEYYKRQGPAKQLRSFLILPEAVKVIPRNEDNEIIKAIVKDIGEMKQYGVGLAISTNSPIDLAADIGKNVGAKISVIKGNDVGIQLTGRKTYRVLLRPGLSTCTEIA</sequence>
<gene>
    <name evidence="1" type="ORF">CL943_02000</name>
</gene>
<evidence type="ECO:0000313" key="1">
    <source>
        <dbReference type="EMBL" id="MAG22057.1"/>
    </source>
</evidence>
<reference evidence="2" key="1">
    <citation type="submission" date="2017-09" db="EMBL/GenBank/DDBJ databases">
        <title>The Reconstruction of 2,631 Draft Metagenome-Assembled Genomes from the Global Oceans.</title>
        <authorList>
            <person name="Tully B.J."/>
            <person name="Graham E.D."/>
            <person name="Heidelberg J.F."/>
        </authorList>
    </citation>
    <scope>NUCLEOTIDE SEQUENCE [LARGE SCALE GENOMIC DNA]</scope>
</reference>
<dbReference type="InterPro" id="IPR027417">
    <property type="entry name" value="P-loop_NTPase"/>
</dbReference>
<proteinExistence type="predicted"/>
<name>A0A2D6M0W1_9ARCH</name>
<evidence type="ECO:0000313" key="2">
    <source>
        <dbReference type="Proteomes" id="UP000226592"/>
    </source>
</evidence>
<dbReference type="EMBL" id="NZBU01000005">
    <property type="protein sequence ID" value="MAG22057.1"/>
    <property type="molecule type" value="Genomic_DNA"/>
</dbReference>
<dbReference type="AlphaFoldDB" id="A0A2D6M0W1"/>
<dbReference type="Proteomes" id="UP000226592">
    <property type="component" value="Unassembled WGS sequence"/>
</dbReference>
<comment type="caution">
    <text evidence="1">The sequence shown here is derived from an EMBL/GenBank/DDBJ whole genome shotgun (WGS) entry which is preliminary data.</text>
</comment>
<dbReference type="Gene3D" id="3.40.50.300">
    <property type="entry name" value="P-loop containing nucleotide triphosphate hydrolases"/>
    <property type="match status" value="1"/>
</dbReference>
<organism evidence="1 2">
    <name type="scientific">Candidatus Iainarchaeum sp</name>
    <dbReference type="NCBI Taxonomy" id="3101447"/>
    <lineage>
        <taxon>Archaea</taxon>
        <taxon>Candidatus Iainarchaeota</taxon>
        <taxon>Candidatus Iainarchaeia</taxon>
        <taxon>Candidatus Iainarchaeales</taxon>
        <taxon>Candidatus Iainarchaeaceae</taxon>
        <taxon>Candidatus Iainarchaeum</taxon>
    </lineage>
</organism>
<protein>
    <submittedName>
        <fullName evidence="1">Uncharacterized protein</fullName>
    </submittedName>
</protein>